<dbReference type="RefSeq" id="WP_320688937.1">
    <property type="nucleotide sequence ID" value="NZ_JAXBLV010000219.1"/>
</dbReference>
<gene>
    <name evidence="1" type="ORF">R5W23_004092</name>
</gene>
<dbReference type="InterPro" id="IPR032675">
    <property type="entry name" value="LRR_dom_sf"/>
</dbReference>
<evidence type="ECO:0000313" key="1">
    <source>
        <dbReference type="EMBL" id="MDY3562626.1"/>
    </source>
</evidence>
<dbReference type="Proteomes" id="UP001272242">
    <property type="component" value="Unassembled WGS sequence"/>
</dbReference>
<name>A0ABU5F4X1_9BACT</name>
<dbReference type="NCBIfam" id="TIGR02996">
    <property type="entry name" value="rpt_mate_G_obs"/>
    <property type="match status" value="1"/>
</dbReference>
<dbReference type="SUPFAM" id="SSF52047">
    <property type="entry name" value="RNI-like"/>
    <property type="match status" value="1"/>
</dbReference>
<proteinExistence type="predicted"/>
<dbReference type="EMBL" id="JAXBLV010000219">
    <property type="protein sequence ID" value="MDY3562626.1"/>
    <property type="molecule type" value="Genomic_DNA"/>
</dbReference>
<protein>
    <submittedName>
        <fullName evidence="1">TIGR02996 domain-containing protein</fullName>
    </submittedName>
</protein>
<accession>A0ABU5F4X1</accession>
<dbReference type="Gene3D" id="3.80.10.10">
    <property type="entry name" value="Ribonuclease Inhibitor"/>
    <property type="match status" value="1"/>
</dbReference>
<comment type="caution">
    <text evidence="1">The sequence shown here is derived from an EMBL/GenBank/DDBJ whole genome shotgun (WGS) entry which is preliminary data.</text>
</comment>
<evidence type="ECO:0000313" key="2">
    <source>
        <dbReference type="Proteomes" id="UP001272242"/>
    </source>
</evidence>
<dbReference type="InterPro" id="IPR014338">
    <property type="entry name" value="CHP02996_rpt-companion-dom"/>
</dbReference>
<reference evidence="2" key="1">
    <citation type="journal article" date="2023" name="Mar. Drugs">
        <title>Gemmata algarum, a Novel Planctomycete Isolated from an Algal Mat, Displays Antimicrobial Activity.</title>
        <authorList>
            <person name="Kumar G."/>
            <person name="Kallscheuer N."/>
            <person name="Kashif M."/>
            <person name="Ahamad S."/>
            <person name="Jagadeeshwari U."/>
            <person name="Pannikurungottu S."/>
            <person name="Haufschild T."/>
            <person name="Kabuu M."/>
            <person name="Sasikala C."/>
            <person name="Jogler C."/>
            <person name="Ramana C."/>
        </authorList>
    </citation>
    <scope>NUCLEOTIDE SEQUENCE [LARGE SCALE GENOMIC DNA]</scope>
    <source>
        <strain evidence="2">JC673</strain>
    </source>
</reference>
<sequence>MNDHDALLRAIGEQPEEDTPRLMYADWLEEQGQPERADFVRNQVELARPGLSAIERYRAVRRNVHYLSHFVKRWHAELPRIPNVEWGDFNRGLIEEVRAANERAIVARAAEIFAVPGVHVVRLWSLSDGGALAAVPELTRLRSFRLLGGAPAGTLRDLFRSPHLARLAALDLYNSRVDDALASEIADGRFRELRELLLGANAVGNVGGRALAASPHLAGLRKLDLRGNSLDHPTRALLLTKFGSRVNL</sequence>
<organism evidence="1 2">
    <name type="scientific">Gemmata algarum</name>
    <dbReference type="NCBI Taxonomy" id="2975278"/>
    <lineage>
        <taxon>Bacteria</taxon>
        <taxon>Pseudomonadati</taxon>
        <taxon>Planctomycetota</taxon>
        <taxon>Planctomycetia</taxon>
        <taxon>Gemmatales</taxon>
        <taxon>Gemmataceae</taxon>
        <taxon>Gemmata</taxon>
    </lineage>
</organism>
<keyword evidence="2" id="KW-1185">Reference proteome</keyword>